<accession>A0A844ZEZ1</accession>
<evidence type="ECO:0000313" key="5">
    <source>
        <dbReference type="EMBL" id="MXO86445.1"/>
    </source>
</evidence>
<dbReference type="GO" id="GO:0043565">
    <property type="term" value="F:sequence-specific DNA binding"/>
    <property type="evidence" value="ECO:0007669"/>
    <property type="project" value="InterPro"/>
</dbReference>
<name>A0A844ZEZ1_9SPHN</name>
<dbReference type="PROSITE" id="PS01124">
    <property type="entry name" value="HTH_ARAC_FAMILY_2"/>
    <property type="match status" value="1"/>
</dbReference>
<dbReference type="Pfam" id="PF12833">
    <property type="entry name" value="HTH_18"/>
    <property type="match status" value="1"/>
</dbReference>
<protein>
    <submittedName>
        <fullName evidence="5">Helix-turn-helix domain-containing protein</fullName>
    </submittedName>
</protein>
<dbReference type="SMART" id="SM00342">
    <property type="entry name" value="HTH_ARAC"/>
    <property type="match status" value="1"/>
</dbReference>
<evidence type="ECO:0000256" key="3">
    <source>
        <dbReference type="ARBA" id="ARBA00023163"/>
    </source>
</evidence>
<keyword evidence="2" id="KW-0238">DNA-binding</keyword>
<dbReference type="OrthoDB" id="2559672at2"/>
<dbReference type="GO" id="GO:0003700">
    <property type="term" value="F:DNA-binding transcription factor activity"/>
    <property type="evidence" value="ECO:0007669"/>
    <property type="project" value="InterPro"/>
</dbReference>
<keyword evidence="6" id="KW-1185">Reference proteome</keyword>
<keyword evidence="3" id="KW-0804">Transcription</keyword>
<sequence>MYIVSEDAYPAGRFLRPNVLCFCLDPDAVKIEGRPVPGLILGNSFNTLPQRYEKRSGTIVIVQMLSGAWFRLFDIDPARFTTITALDDDYCKGLETLFRQLSSARRDFVRISRLLDSFLLERLALSHPRGLAERFRAEVIEDLDQTIADIASKIGVTERTLQRAVRKVFGVSPARLRRIIRLYRSVDQGRGLEIEWLHVPADLQFADQSHWIKEFRKLQGMTPGEYRQQPLGSWRYYKRGIADPNDPASFGAEPSQEWEEHFASGAPALDLRFQPSSSNIRR</sequence>
<proteinExistence type="predicted"/>
<reference evidence="5 6" key="1">
    <citation type="submission" date="2019-12" db="EMBL/GenBank/DDBJ databases">
        <title>Genomic-based taxomic classification of the family Erythrobacteraceae.</title>
        <authorList>
            <person name="Xu L."/>
        </authorList>
    </citation>
    <scope>NUCLEOTIDE SEQUENCE [LARGE SCALE GENOMIC DNA]</scope>
    <source>
        <strain evidence="5 6">MCCC 1A09962</strain>
    </source>
</reference>
<dbReference type="RefSeq" id="WP_160683264.1">
    <property type="nucleotide sequence ID" value="NZ_WTYW01000002.1"/>
</dbReference>
<dbReference type="AlphaFoldDB" id="A0A844ZEZ1"/>
<organism evidence="5 6">
    <name type="scientific">Parapontixanthobacter aurantiacus</name>
    <dbReference type="NCBI Taxonomy" id="1463599"/>
    <lineage>
        <taxon>Bacteria</taxon>
        <taxon>Pseudomonadati</taxon>
        <taxon>Pseudomonadota</taxon>
        <taxon>Alphaproteobacteria</taxon>
        <taxon>Sphingomonadales</taxon>
        <taxon>Erythrobacteraceae</taxon>
        <taxon>Parapontixanthobacter</taxon>
    </lineage>
</organism>
<dbReference type="InterPro" id="IPR050204">
    <property type="entry name" value="AraC_XylS_family_regulators"/>
</dbReference>
<gene>
    <name evidence="5" type="ORF">GRI38_10455</name>
</gene>
<dbReference type="Gene3D" id="1.10.10.60">
    <property type="entry name" value="Homeodomain-like"/>
    <property type="match status" value="1"/>
</dbReference>
<comment type="caution">
    <text evidence="5">The sequence shown here is derived from an EMBL/GenBank/DDBJ whole genome shotgun (WGS) entry which is preliminary data.</text>
</comment>
<dbReference type="SUPFAM" id="SSF46689">
    <property type="entry name" value="Homeodomain-like"/>
    <property type="match status" value="1"/>
</dbReference>
<feature type="domain" description="HTH araC/xylS-type" evidence="4">
    <location>
        <begin position="129"/>
        <end position="229"/>
    </location>
</feature>
<keyword evidence="1" id="KW-0805">Transcription regulation</keyword>
<evidence type="ECO:0000313" key="6">
    <source>
        <dbReference type="Proteomes" id="UP000433104"/>
    </source>
</evidence>
<dbReference type="PANTHER" id="PTHR46796">
    <property type="entry name" value="HTH-TYPE TRANSCRIPTIONAL ACTIVATOR RHAS-RELATED"/>
    <property type="match status" value="1"/>
</dbReference>
<evidence type="ECO:0000259" key="4">
    <source>
        <dbReference type="PROSITE" id="PS01124"/>
    </source>
</evidence>
<dbReference type="InterPro" id="IPR009057">
    <property type="entry name" value="Homeodomain-like_sf"/>
</dbReference>
<dbReference type="InterPro" id="IPR018060">
    <property type="entry name" value="HTH_AraC"/>
</dbReference>
<evidence type="ECO:0000256" key="2">
    <source>
        <dbReference type="ARBA" id="ARBA00023125"/>
    </source>
</evidence>
<dbReference type="Proteomes" id="UP000433104">
    <property type="component" value="Unassembled WGS sequence"/>
</dbReference>
<evidence type="ECO:0000256" key="1">
    <source>
        <dbReference type="ARBA" id="ARBA00023015"/>
    </source>
</evidence>
<dbReference type="EMBL" id="WTYW01000002">
    <property type="protein sequence ID" value="MXO86445.1"/>
    <property type="molecule type" value="Genomic_DNA"/>
</dbReference>